<feature type="transmembrane region" description="Helical" evidence="1">
    <location>
        <begin position="12"/>
        <end position="42"/>
    </location>
</feature>
<feature type="transmembrane region" description="Helical" evidence="1">
    <location>
        <begin position="125"/>
        <end position="154"/>
    </location>
</feature>
<evidence type="ECO:0000256" key="1">
    <source>
        <dbReference type="SAM" id="Phobius"/>
    </source>
</evidence>
<dbReference type="InParanoid" id="D2V6Y6"/>
<proteinExistence type="predicted"/>
<keyword evidence="3" id="KW-1185">Reference proteome</keyword>
<reference evidence="2 3" key="1">
    <citation type="journal article" date="2010" name="Cell">
        <title>The genome of Naegleria gruberi illuminates early eukaryotic versatility.</title>
        <authorList>
            <person name="Fritz-Laylin L.K."/>
            <person name="Prochnik S.E."/>
            <person name="Ginger M.L."/>
            <person name="Dacks J.B."/>
            <person name="Carpenter M.L."/>
            <person name="Field M.C."/>
            <person name="Kuo A."/>
            <person name="Paredez A."/>
            <person name="Chapman J."/>
            <person name="Pham J."/>
            <person name="Shu S."/>
            <person name="Neupane R."/>
            <person name="Cipriano M."/>
            <person name="Mancuso J."/>
            <person name="Tu H."/>
            <person name="Salamov A."/>
            <person name="Lindquist E."/>
            <person name="Shapiro H."/>
            <person name="Lucas S."/>
            <person name="Grigoriev I.V."/>
            <person name="Cande W.Z."/>
            <person name="Fulton C."/>
            <person name="Rokhsar D.S."/>
            <person name="Dawson S.C."/>
        </authorList>
    </citation>
    <scope>NUCLEOTIDE SEQUENCE [LARGE SCALE GENOMIC DNA]</scope>
    <source>
        <strain evidence="2 3">NEG-M</strain>
    </source>
</reference>
<keyword evidence="1" id="KW-0472">Membrane</keyword>
<dbReference type="RefSeq" id="XP_002680276.1">
    <property type="nucleotide sequence ID" value="XM_002680230.1"/>
</dbReference>
<name>D2V6Y6_NAEGR</name>
<dbReference type="KEGG" id="ngr:NAEGRDRAFT_78838"/>
<dbReference type="EMBL" id="GG738854">
    <property type="protein sequence ID" value="EFC47532.1"/>
    <property type="molecule type" value="Genomic_DNA"/>
</dbReference>
<evidence type="ECO:0000313" key="3">
    <source>
        <dbReference type="Proteomes" id="UP000006671"/>
    </source>
</evidence>
<evidence type="ECO:0000313" key="2">
    <source>
        <dbReference type="EMBL" id="EFC47532.1"/>
    </source>
</evidence>
<gene>
    <name evidence="2" type="ORF">NAEGRDRAFT_78838</name>
</gene>
<dbReference type="GeneID" id="8861723"/>
<dbReference type="VEuPathDB" id="AmoebaDB:NAEGRDRAFT_78838"/>
<keyword evidence="1" id="KW-1133">Transmembrane helix</keyword>
<dbReference type="Proteomes" id="UP000006671">
    <property type="component" value="Unassembled WGS sequence"/>
</dbReference>
<organism evidence="3">
    <name type="scientific">Naegleria gruberi</name>
    <name type="common">Amoeba</name>
    <dbReference type="NCBI Taxonomy" id="5762"/>
    <lineage>
        <taxon>Eukaryota</taxon>
        <taxon>Discoba</taxon>
        <taxon>Heterolobosea</taxon>
        <taxon>Tetramitia</taxon>
        <taxon>Eutetramitia</taxon>
        <taxon>Vahlkampfiidae</taxon>
        <taxon>Naegleria</taxon>
    </lineage>
</organism>
<keyword evidence="1" id="KW-0812">Transmembrane</keyword>
<protein>
    <submittedName>
        <fullName evidence="2">Uncharacterized protein</fullName>
    </submittedName>
</protein>
<accession>D2V6Y6</accession>
<sequence length="188" mass="20285">MNERLAFHLKNKYVIISVVATVLAIILLVAGLGAAIATWAAASHFSIYSSVEKHSDCTPSGCSIVNGNVMQYNITKNGVTVTVTSSDLNTNLCNSTFVDCYYNVDSLPKTLWNTSEKKDSSRTTVAAYIILGLAFMIIPICVLLVDGLTIFWCYKRKLVGDETELIPGGNTSSTRDSVSVSNQNSSSV</sequence>
<dbReference type="AlphaFoldDB" id="D2V6Y6"/>